<sequence>ENAELKARIEELEKNKADSSAENIRHDVIAKLKAKVVKLRDNNEGSIQQASLNQDQESDTECSTSEKIPEVSNPMTEISARSQKCILSSSNNILSQQSQISSTVPLLTLAQLFDKATDAEYGTIHTNQEEILCWCYYGKKFITQVNEVTKGNKIGEKKAKGIIYDKMLEDLSILRKKRSEETEDESPTPEISAKGSCQNSAKVSELIAPIPIIHGSNSLGNSSFTPQIALAKIVDDSDCSHDNDSEEERLDESDDDRYNGYDRYDEYGGCDRGYYYHDGRYERKSSPMMSPIISPVTT</sequence>
<reference evidence="1" key="1">
    <citation type="submission" date="2021-06" db="EMBL/GenBank/DDBJ databases">
        <authorList>
            <person name="Kallberg Y."/>
            <person name="Tangrot J."/>
            <person name="Rosling A."/>
        </authorList>
    </citation>
    <scope>NUCLEOTIDE SEQUENCE</scope>
    <source>
        <strain evidence="1">MA461A</strain>
    </source>
</reference>
<dbReference type="Proteomes" id="UP000789920">
    <property type="component" value="Unassembled WGS sequence"/>
</dbReference>
<evidence type="ECO:0000313" key="1">
    <source>
        <dbReference type="EMBL" id="CAG8751853.1"/>
    </source>
</evidence>
<accession>A0ACA9QHP0</accession>
<gene>
    <name evidence="1" type="ORF">RPERSI_LOCUS14267</name>
</gene>
<dbReference type="EMBL" id="CAJVQC010032713">
    <property type="protein sequence ID" value="CAG8751853.1"/>
    <property type="molecule type" value="Genomic_DNA"/>
</dbReference>
<protein>
    <submittedName>
        <fullName evidence="1">5367_t:CDS:1</fullName>
    </submittedName>
</protein>
<name>A0ACA9QHP0_9GLOM</name>
<feature type="non-terminal residue" evidence="1">
    <location>
        <position position="1"/>
    </location>
</feature>
<comment type="caution">
    <text evidence="1">The sequence shown here is derived from an EMBL/GenBank/DDBJ whole genome shotgun (WGS) entry which is preliminary data.</text>
</comment>
<proteinExistence type="predicted"/>
<keyword evidence="2" id="KW-1185">Reference proteome</keyword>
<organism evidence="1 2">
    <name type="scientific">Racocetra persica</name>
    <dbReference type="NCBI Taxonomy" id="160502"/>
    <lineage>
        <taxon>Eukaryota</taxon>
        <taxon>Fungi</taxon>
        <taxon>Fungi incertae sedis</taxon>
        <taxon>Mucoromycota</taxon>
        <taxon>Glomeromycotina</taxon>
        <taxon>Glomeromycetes</taxon>
        <taxon>Diversisporales</taxon>
        <taxon>Gigasporaceae</taxon>
        <taxon>Racocetra</taxon>
    </lineage>
</organism>
<evidence type="ECO:0000313" key="2">
    <source>
        <dbReference type="Proteomes" id="UP000789920"/>
    </source>
</evidence>